<evidence type="ECO:0000256" key="5">
    <source>
        <dbReference type="ARBA" id="ARBA00022827"/>
    </source>
</evidence>
<dbReference type="Pfam" id="PF03441">
    <property type="entry name" value="FAD_binding_7"/>
    <property type="match status" value="1"/>
</dbReference>
<gene>
    <name evidence="9" type="primary">phrB</name>
    <name evidence="9" type="ORF">Thiowin_01272</name>
</gene>
<keyword evidence="4 7" id="KW-0285">Flavoprotein</keyword>
<dbReference type="Pfam" id="PF00875">
    <property type="entry name" value="DNA_photolyase"/>
    <property type="match status" value="1"/>
</dbReference>
<dbReference type="InterPro" id="IPR018394">
    <property type="entry name" value="DNA_photolyase_1_CS_C"/>
</dbReference>
<evidence type="ECO:0000256" key="3">
    <source>
        <dbReference type="ARBA" id="ARBA00005862"/>
    </source>
</evidence>
<dbReference type="Gene3D" id="1.25.40.80">
    <property type="match status" value="1"/>
</dbReference>
<dbReference type="PANTHER" id="PTHR11455">
    <property type="entry name" value="CRYPTOCHROME"/>
    <property type="match status" value="1"/>
</dbReference>
<organism evidence="9 10">
    <name type="scientific">Thiorhodovibrio winogradskyi</name>
    <dbReference type="NCBI Taxonomy" id="77007"/>
    <lineage>
        <taxon>Bacteria</taxon>
        <taxon>Pseudomonadati</taxon>
        <taxon>Pseudomonadota</taxon>
        <taxon>Gammaproteobacteria</taxon>
        <taxon>Chromatiales</taxon>
        <taxon>Chromatiaceae</taxon>
        <taxon>Thiorhodovibrio</taxon>
    </lineage>
</organism>
<dbReference type="InterPro" id="IPR036155">
    <property type="entry name" value="Crypto/Photolyase_N_sf"/>
</dbReference>
<dbReference type="SUPFAM" id="SSF48173">
    <property type="entry name" value="Cryptochrome/photolyase FAD-binding domain"/>
    <property type="match status" value="1"/>
</dbReference>
<evidence type="ECO:0000256" key="1">
    <source>
        <dbReference type="ARBA" id="ARBA00001932"/>
    </source>
</evidence>
<dbReference type="PROSITE" id="PS00691">
    <property type="entry name" value="DNA_PHOTOLYASES_1_2"/>
    <property type="match status" value="1"/>
</dbReference>
<dbReference type="Gene3D" id="3.40.50.620">
    <property type="entry name" value="HUPs"/>
    <property type="match status" value="1"/>
</dbReference>
<feature type="domain" description="Photolyase/cryptochrome alpha/beta" evidence="8">
    <location>
        <begin position="3"/>
        <end position="132"/>
    </location>
</feature>
<dbReference type="RefSeq" id="WP_328986863.1">
    <property type="nucleotide sequence ID" value="NZ_CP121472.1"/>
</dbReference>
<evidence type="ECO:0000256" key="4">
    <source>
        <dbReference type="ARBA" id="ARBA00022630"/>
    </source>
</evidence>
<keyword evidence="9" id="KW-0456">Lyase</keyword>
<proteinExistence type="inferred from homology"/>
<dbReference type="InterPro" id="IPR006050">
    <property type="entry name" value="DNA_photolyase_N"/>
</dbReference>
<name>A0ABZ0S7N9_9GAMM</name>
<dbReference type="PROSITE" id="PS00394">
    <property type="entry name" value="DNA_PHOTOLYASES_1_1"/>
    <property type="match status" value="1"/>
</dbReference>
<keyword evidence="10" id="KW-1185">Reference proteome</keyword>
<comment type="similarity">
    <text evidence="3">Belongs to the DNA photolyase class-1 family.</text>
</comment>
<dbReference type="InterPro" id="IPR014729">
    <property type="entry name" value="Rossmann-like_a/b/a_fold"/>
</dbReference>
<dbReference type="PRINTS" id="PR00147">
    <property type="entry name" value="DNAPHOTLYASE"/>
</dbReference>
<dbReference type="InterPro" id="IPR002081">
    <property type="entry name" value="Cryptochrome/DNA_photolyase_1"/>
</dbReference>
<sequence>MASTAILWFRRDLRLSDNPALIAALDSYDRLLPVYIHAPGEDAPWSPGAASNWWLHHSLRALDVSLRERGSRLLLLSGDSLACLQALIATSTASAVFWNRCYEPVSIARDSRIKQQLRAQGIRCESHNSGLLFEPWQIKTTTDQPFRVFSAFWRRATARLADIPTPTPAPGILPPLPDGISSTDGRLSQSLPEQPLDALGLLPRIGWDAAFSDSWQPGAAGAQARLRRFFDQGAHDYAVVRDQPSVAGTSKLSAHLHFGEISPRDLLQAANATAGDHEAFVRELGWREFSTHLLFHFPQTAELPLNPMFDDFPWRDPIPPVLLQAWQRGQTGIPLIDAGMRELWHSGWMHNRVRMIVASFLTKNLRIPWQTGARWFWDTLVDADLANNTQGWQWTAGSGADAAPYFRIFNPVRQGERFDPEGGYVRHWCPELARLPNRYLHAPWTAPVGILQQSGVTLGLSYPHPLVDLADTRREALAFWQQLRDTDSRANVG</sequence>
<dbReference type="PANTHER" id="PTHR11455:SF9">
    <property type="entry name" value="CRYPTOCHROME CIRCADIAN CLOCK 5 ISOFORM X1"/>
    <property type="match status" value="1"/>
</dbReference>
<keyword evidence="6 7" id="KW-0157">Chromophore</keyword>
<evidence type="ECO:0000256" key="6">
    <source>
        <dbReference type="ARBA" id="ARBA00022991"/>
    </source>
</evidence>
<dbReference type="EMBL" id="CP121472">
    <property type="protein sequence ID" value="WPL16319.1"/>
    <property type="molecule type" value="Genomic_DNA"/>
</dbReference>
<keyword evidence="5 7" id="KW-0274">FAD</keyword>
<comment type="cofactor">
    <cofactor evidence="1">
        <name>(6R)-5,10-methylene-5,6,7,8-tetrahydrofolate</name>
        <dbReference type="ChEBI" id="CHEBI:15636"/>
    </cofactor>
</comment>
<evidence type="ECO:0000313" key="9">
    <source>
        <dbReference type="EMBL" id="WPL16319.1"/>
    </source>
</evidence>
<dbReference type="Proteomes" id="UP001432180">
    <property type="component" value="Chromosome"/>
</dbReference>
<protein>
    <submittedName>
        <fullName evidence="9">Deoxyribodipyrimidine photo-lyase</fullName>
        <ecNumber evidence="9">4.1.99.3</ecNumber>
    </submittedName>
</protein>
<evidence type="ECO:0000256" key="7">
    <source>
        <dbReference type="RuleBase" id="RU004182"/>
    </source>
</evidence>
<comment type="similarity">
    <text evidence="7">Belongs to the DNA photolyase family.</text>
</comment>
<accession>A0ABZ0S7N9</accession>
<comment type="cofactor">
    <cofactor evidence="2">
        <name>FAD</name>
        <dbReference type="ChEBI" id="CHEBI:57692"/>
    </cofactor>
</comment>
<dbReference type="PROSITE" id="PS51645">
    <property type="entry name" value="PHR_CRY_ALPHA_BETA"/>
    <property type="match status" value="1"/>
</dbReference>
<dbReference type="EC" id="4.1.99.3" evidence="9"/>
<dbReference type="GO" id="GO:0003904">
    <property type="term" value="F:deoxyribodipyrimidine photo-lyase activity"/>
    <property type="evidence" value="ECO:0007669"/>
    <property type="project" value="UniProtKB-EC"/>
</dbReference>
<evidence type="ECO:0000313" key="10">
    <source>
        <dbReference type="Proteomes" id="UP001432180"/>
    </source>
</evidence>
<dbReference type="Gene3D" id="1.10.579.10">
    <property type="entry name" value="DNA Cyclobutane Dipyrimidine Photolyase, subunit A, domain 3"/>
    <property type="match status" value="1"/>
</dbReference>
<reference evidence="9 10" key="1">
    <citation type="journal article" date="2023" name="Microorganisms">
        <title>Thiorhodovibrio frisius and Trv. litoralis spp. nov., Two Novel Members from a Clade of Fastidious Purple Sulfur Bacteria That Exhibit Unique Red-Shifted Light-Harvesting Capabilities.</title>
        <authorList>
            <person name="Methner A."/>
            <person name="Kuzyk S.B."/>
            <person name="Petersen J."/>
            <person name="Bauer S."/>
            <person name="Brinkmann H."/>
            <person name="Sichau K."/>
            <person name="Wanner G."/>
            <person name="Wolf J."/>
            <person name="Neumann-Schaal M."/>
            <person name="Henke P."/>
            <person name="Tank M."/>
            <person name="Sproer C."/>
            <person name="Bunk B."/>
            <person name="Overmann J."/>
        </authorList>
    </citation>
    <scope>NUCLEOTIDE SEQUENCE [LARGE SCALE GENOMIC DNA]</scope>
    <source>
        <strain evidence="9 10">DSM 6702</strain>
    </source>
</reference>
<evidence type="ECO:0000259" key="8">
    <source>
        <dbReference type="PROSITE" id="PS51645"/>
    </source>
</evidence>
<dbReference type="InterPro" id="IPR036134">
    <property type="entry name" value="Crypto/Photolyase_FAD-like_sf"/>
</dbReference>
<dbReference type="SUPFAM" id="SSF52425">
    <property type="entry name" value="Cryptochrome/photolyase, N-terminal domain"/>
    <property type="match status" value="1"/>
</dbReference>
<evidence type="ECO:0000256" key="2">
    <source>
        <dbReference type="ARBA" id="ARBA00001974"/>
    </source>
</evidence>
<dbReference type="InterPro" id="IPR005101">
    <property type="entry name" value="Cryptochr/Photolyase_FAD-bd"/>
</dbReference>